<dbReference type="InterPro" id="IPR015421">
    <property type="entry name" value="PyrdxlP-dep_Trfase_major"/>
</dbReference>
<keyword evidence="4" id="KW-0210">Decarboxylase</keyword>
<dbReference type="InterPro" id="IPR015424">
    <property type="entry name" value="PyrdxlP-dep_Trfase"/>
</dbReference>
<proteinExistence type="inferred from homology"/>
<dbReference type="PhylomeDB" id="A0A0D2WSQ9"/>
<dbReference type="Gene3D" id="3.40.640.10">
    <property type="entry name" value="Type I PLP-dependent aspartate aminotransferase-like (Major domain)"/>
    <property type="match status" value="1"/>
</dbReference>
<organism evidence="10 11">
    <name type="scientific">Capsaspora owczarzaki (strain ATCC 30864)</name>
    <dbReference type="NCBI Taxonomy" id="595528"/>
    <lineage>
        <taxon>Eukaryota</taxon>
        <taxon>Filasterea</taxon>
        <taxon>Capsaspora</taxon>
    </lineage>
</organism>
<comment type="subunit">
    <text evidence="3">Homodimer.</text>
</comment>
<dbReference type="InParanoid" id="A0A0D2WSQ9"/>
<evidence type="ECO:0000256" key="3">
    <source>
        <dbReference type="ARBA" id="ARBA00011738"/>
    </source>
</evidence>
<evidence type="ECO:0000313" key="10">
    <source>
        <dbReference type="EMBL" id="KJE94528.1"/>
    </source>
</evidence>
<evidence type="ECO:0000256" key="5">
    <source>
        <dbReference type="ARBA" id="ARBA00022898"/>
    </source>
</evidence>
<feature type="region of interest" description="Disordered" evidence="9">
    <location>
        <begin position="1"/>
        <end position="33"/>
    </location>
</feature>
<dbReference type="PROSITE" id="PS00392">
    <property type="entry name" value="DDC_GAD_HDC_YDC"/>
    <property type="match status" value="1"/>
</dbReference>
<reference evidence="11" key="1">
    <citation type="submission" date="2011-02" db="EMBL/GenBank/DDBJ databases">
        <title>The Genome Sequence of Capsaspora owczarzaki ATCC 30864.</title>
        <authorList>
            <person name="Russ C."/>
            <person name="Cuomo C."/>
            <person name="Burger G."/>
            <person name="Gray M.W."/>
            <person name="Holland P.W.H."/>
            <person name="King N."/>
            <person name="Lang F.B.F."/>
            <person name="Roger A.J."/>
            <person name="Ruiz-Trillo I."/>
            <person name="Young S.K."/>
            <person name="Zeng Q."/>
            <person name="Gargeya S."/>
            <person name="Alvarado L."/>
            <person name="Berlin A."/>
            <person name="Chapman S.B."/>
            <person name="Chen Z."/>
            <person name="Freedman E."/>
            <person name="Gellesch M."/>
            <person name="Goldberg J."/>
            <person name="Griggs A."/>
            <person name="Gujja S."/>
            <person name="Heilman E."/>
            <person name="Heiman D."/>
            <person name="Howarth C."/>
            <person name="Mehta T."/>
            <person name="Neiman D."/>
            <person name="Pearson M."/>
            <person name="Roberts A."/>
            <person name="Saif S."/>
            <person name="Shea T."/>
            <person name="Shenoy N."/>
            <person name="Sisk P."/>
            <person name="Stolte C."/>
            <person name="Sykes S."/>
            <person name="White J."/>
            <person name="Yandava C."/>
            <person name="Haas B."/>
            <person name="Nusbaum C."/>
            <person name="Birren B."/>
        </authorList>
    </citation>
    <scope>NUCLEOTIDE SEQUENCE</scope>
    <source>
        <strain evidence="11">ATCC 30864</strain>
    </source>
</reference>
<dbReference type="SUPFAM" id="SSF53383">
    <property type="entry name" value="PLP-dependent transferases"/>
    <property type="match status" value="1"/>
</dbReference>
<keyword evidence="5 7" id="KW-0663">Pyridoxal phosphate</keyword>
<feature type="modified residue" description="N6-(pyridoxal phosphate)lysine" evidence="7">
    <location>
        <position position="349"/>
    </location>
</feature>
<evidence type="ECO:0000313" key="11">
    <source>
        <dbReference type="Proteomes" id="UP000008743"/>
    </source>
</evidence>
<dbReference type="RefSeq" id="XP_004346846.1">
    <property type="nucleotide sequence ID" value="XM_004346796.2"/>
</dbReference>
<dbReference type="FunFam" id="3.40.640.10:FF:000016">
    <property type="entry name" value="Glutamate decarboxylase like 1"/>
    <property type="match status" value="1"/>
</dbReference>
<dbReference type="Gene3D" id="3.90.1150.170">
    <property type="match status" value="1"/>
</dbReference>
<dbReference type="GO" id="GO:0016831">
    <property type="term" value="F:carboxy-lyase activity"/>
    <property type="evidence" value="ECO:0007669"/>
    <property type="project" value="UniProtKB-KW"/>
</dbReference>
<comment type="cofactor">
    <cofactor evidence="1 7 8">
        <name>pyridoxal 5'-phosphate</name>
        <dbReference type="ChEBI" id="CHEBI:597326"/>
    </cofactor>
</comment>
<keyword evidence="6 8" id="KW-0456">Lyase</keyword>
<sequence length="534" mass="59603">MAGDGDSSPLPSSSSSSSSNNTTTTTTTTVTPSSKTDLNALFHRDLTLPDGTVTDVMTHFISRITTLFTDYMRETSSREDAKVVNYIAPKDLLAAFDMRITDEPESLGKIVEYCETTLQHGVRTSHPRFYNQLFARIDPVAMVGEWLTTMVNTSMYTYEVAPVFILMEAYMLERMREFIGWDVNVPGDGLFSPGGSISNMYAMQAARHYHFPQTKEHGLLAIGKIPVVFTSSHSHYSIKKGAALMGLGMRHVIAVDVDRRGKMIPADLDAKIQLAKDDGLAPFFVNATAGTTVVGAFDPFEEIAAVCKKHGVWMHVDAAWGGSALVSSKQRELLRGVELADSVTWNPHKMMGIPLQCSAILIRTSGLLSGCNATNAQYLFQKDKINTEYDTGDKAIQCGRKVDVFKLWLAWKAKGDKGYERQIDYAFANSRRLAELIRARPGFELVYEPECTNVCFWYVPPSLRHLDHTERREALHRVAPVIKAGMQYRGSMMIGYQPLDDFPNFFRMVFSNPAVTEEDIQFILDEIENLGHAL</sequence>
<evidence type="ECO:0000256" key="9">
    <source>
        <dbReference type="SAM" id="MobiDB-lite"/>
    </source>
</evidence>
<evidence type="ECO:0000256" key="6">
    <source>
        <dbReference type="ARBA" id="ARBA00023239"/>
    </source>
</evidence>
<dbReference type="Proteomes" id="UP000008743">
    <property type="component" value="Unassembled WGS sequence"/>
</dbReference>
<dbReference type="OMA" id="RHATYHA"/>
<dbReference type="GO" id="GO:0005737">
    <property type="term" value="C:cytoplasm"/>
    <property type="evidence" value="ECO:0007669"/>
    <property type="project" value="TreeGrafter"/>
</dbReference>
<evidence type="ECO:0000256" key="8">
    <source>
        <dbReference type="RuleBase" id="RU000382"/>
    </source>
</evidence>
<dbReference type="Pfam" id="PF00282">
    <property type="entry name" value="Pyridoxal_deC"/>
    <property type="match status" value="1"/>
</dbReference>
<dbReference type="PANTHER" id="PTHR45677:SF8">
    <property type="entry name" value="CYSTEINE SULFINIC ACID DECARBOXYLASE"/>
    <property type="match status" value="1"/>
</dbReference>
<gene>
    <name evidence="10" type="ORF">CAOG_005161</name>
</gene>
<keyword evidence="11" id="KW-1185">Reference proteome</keyword>
<name>A0A0D2WSQ9_CAPO3</name>
<dbReference type="eggNOG" id="KOG0629">
    <property type="taxonomic scope" value="Eukaryota"/>
</dbReference>
<dbReference type="OrthoDB" id="392571at2759"/>
<feature type="compositionally biased region" description="Low complexity" evidence="9">
    <location>
        <begin position="7"/>
        <end position="33"/>
    </location>
</feature>
<protein>
    <submittedName>
        <fullName evidence="10">Glutamic acid decarboxylase isoform 67</fullName>
    </submittedName>
</protein>
<dbReference type="CDD" id="cd06450">
    <property type="entry name" value="DOPA_deC_like"/>
    <property type="match status" value="1"/>
</dbReference>
<dbReference type="AlphaFoldDB" id="A0A0D2WSQ9"/>
<dbReference type="PANTHER" id="PTHR45677">
    <property type="entry name" value="GLUTAMATE DECARBOXYLASE-RELATED"/>
    <property type="match status" value="1"/>
</dbReference>
<evidence type="ECO:0000256" key="4">
    <source>
        <dbReference type="ARBA" id="ARBA00022793"/>
    </source>
</evidence>
<dbReference type="GO" id="GO:0030170">
    <property type="term" value="F:pyridoxal phosphate binding"/>
    <property type="evidence" value="ECO:0007669"/>
    <property type="project" value="InterPro"/>
</dbReference>
<dbReference type="GO" id="GO:0019752">
    <property type="term" value="P:carboxylic acid metabolic process"/>
    <property type="evidence" value="ECO:0007669"/>
    <property type="project" value="InterPro"/>
</dbReference>
<dbReference type="InterPro" id="IPR002129">
    <property type="entry name" value="PyrdxlP-dep_de-COase"/>
</dbReference>
<evidence type="ECO:0000256" key="2">
    <source>
        <dbReference type="ARBA" id="ARBA00009533"/>
    </source>
</evidence>
<evidence type="ECO:0000256" key="7">
    <source>
        <dbReference type="PIRSR" id="PIRSR602129-50"/>
    </source>
</evidence>
<dbReference type="InterPro" id="IPR021115">
    <property type="entry name" value="Pyridoxal-P_BS"/>
</dbReference>
<dbReference type="EMBL" id="KE346367">
    <property type="protein sequence ID" value="KJE94528.1"/>
    <property type="molecule type" value="Genomic_DNA"/>
</dbReference>
<comment type="similarity">
    <text evidence="2 8">Belongs to the group II decarboxylase family.</text>
</comment>
<evidence type="ECO:0000256" key="1">
    <source>
        <dbReference type="ARBA" id="ARBA00001933"/>
    </source>
</evidence>
<accession>A0A0D2WSQ9</accession>
<dbReference type="STRING" id="595528.A0A0D2WSQ9"/>